<accession>A0AA41V308</accession>
<evidence type="ECO:0000259" key="4">
    <source>
        <dbReference type="Pfam" id="PF25041"/>
    </source>
</evidence>
<evidence type="ECO:0000259" key="3">
    <source>
        <dbReference type="Pfam" id="PF23659"/>
    </source>
</evidence>
<evidence type="ECO:0000313" key="5">
    <source>
        <dbReference type="EMBL" id="MCL7032615.1"/>
    </source>
</evidence>
<dbReference type="PANTHER" id="PTHR31057:SF0">
    <property type="entry name" value="E3 UFM1-PROTEIN LIGASE 1"/>
    <property type="match status" value="1"/>
</dbReference>
<protein>
    <recommendedName>
        <fullName evidence="7">E3 UFM1-protein ligase 1 homolog</fullName>
    </recommendedName>
</protein>
<dbReference type="InterPro" id="IPR056761">
    <property type="entry name" value="Ufl1-like_C"/>
</dbReference>
<evidence type="ECO:0000256" key="2">
    <source>
        <dbReference type="SAM" id="MobiDB-lite"/>
    </source>
</evidence>
<comment type="caution">
    <text evidence="5">The sequence shown here is derived from an EMBL/GenBank/DDBJ whole genome shotgun (WGS) entry which is preliminary data.</text>
</comment>
<feature type="region of interest" description="Disordered" evidence="2">
    <location>
        <begin position="61"/>
        <end position="149"/>
    </location>
</feature>
<dbReference type="InterPro" id="IPR018611">
    <property type="entry name" value="Ufl1"/>
</dbReference>
<feature type="coiled-coil region" evidence="1">
    <location>
        <begin position="209"/>
        <end position="236"/>
    </location>
</feature>
<reference evidence="5" key="1">
    <citation type="submission" date="2022-03" db="EMBL/GenBank/DDBJ databases">
        <title>A functionally conserved STORR gene fusion in Papaver species that diverged 16.8 million years ago.</title>
        <authorList>
            <person name="Catania T."/>
        </authorList>
    </citation>
    <scope>NUCLEOTIDE SEQUENCE</scope>
    <source>
        <strain evidence="5">S-191538</strain>
    </source>
</reference>
<keyword evidence="6" id="KW-1185">Reference proteome</keyword>
<dbReference type="GO" id="GO:0032434">
    <property type="term" value="P:regulation of proteasomal ubiquitin-dependent protein catabolic process"/>
    <property type="evidence" value="ECO:0007669"/>
    <property type="project" value="TreeGrafter"/>
</dbReference>
<organism evidence="5 6">
    <name type="scientific">Papaver nudicaule</name>
    <name type="common">Iceland poppy</name>
    <dbReference type="NCBI Taxonomy" id="74823"/>
    <lineage>
        <taxon>Eukaryota</taxon>
        <taxon>Viridiplantae</taxon>
        <taxon>Streptophyta</taxon>
        <taxon>Embryophyta</taxon>
        <taxon>Tracheophyta</taxon>
        <taxon>Spermatophyta</taxon>
        <taxon>Magnoliopsida</taxon>
        <taxon>Ranunculales</taxon>
        <taxon>Papaveraceae</taxon>
        <taxon>Papaveroideae</taxon>
        <taxon>Papaver</taxon>
    </lineage>
</organism>
<dbReference type="GO" id="GO:0005789">
    <property type="term" value="C:endoplasmic reticulum membrane"/>
    <property type="evidence" value="ECO:0007669"/>
    <property type="project" value="TreeGrafter"/>
</dbReference>
<proteinExistence type="predicted"/>
<dbReference type="Proteomes" id="UP001177140">
    <property type="component" value="Unassembled WGS sequence"/>
</dbReference>
<evidence type="ECO:0008006" key="7">
    <source>
        <dbReference type="Google" id="ProtNLM"/>
    </source>
</evidence>
<dbReference type="GO" id="GO:0034976">
    <property type="term" value="P:response to endoplasmic reticulum stress"/>
    <property type="evidence" value="ECO:0007669"/>
    <property type="project" value="TreeGrafter"/>
</dbReference>
<feature type="compositionally biased region" description="Basic and acidic residues" evidence="2">
    <location>
        <begin position="135"/>
        <end position="149"/>
    </location>
</feature>
<dbReference type="Pfam" id="PF25041">
    <property type="entry name" value="UFL1_C"/>
    <property type="match status" value="1"/>
</dbReference>
<dbReference type="Pfam" id="PF23659">
    <property type="entry name" value="UFL1"/>
    <property type="match status" value="1"/>
</dbReference>
<gene>
    <name evidence="5" type="ORF">MKW94_013471</name>
</gene>
<dbReference type="GO" id="GO:1990592">
    <property type="term" value="P:protein K69-linked ufmylation"/>
    <property type="evidence" value="ECO:0007669"/>
    <property type="project" value="TreeGrafter"/>
</dbReference>
<dbReference type="InterPro" id="IPR056580">
    <property type="entry name" value="Ufl1_dom"/>
</dbReference>
<feature type="domain" description="E3 UFM1-protein ligase-like C-terminal" evidence="4">
    <location>
        <begin position="351"/>
        <end position="464"/>
    </location>
</feature>
<dbReference type="GO" id="GO:0061666">
    <property type="term" value="F:UFM1 ligase activity"/>
    <property type="evidence" value="ECO:0007669"/>
    <property type="project" value="InterPro"/>
</dbReference>
<dbReference type="EMBL" id="JAJJMA010125420">
    <property type="protein sequence ID" value="MCL7032615.1"/>
    <property type="molecule type" value="Genomic_DNA"/>
</dbReference>
<evidence type="ECO:0000313" key="6">
    <source>
        <dbReference type="Proteomes" id="UP001177140"/>
    </source>
</evidence>
<keyword evidence="1" id="KW-0175">Coiled coil</keyword>
<name>A0AA41V308_PAPNU</name>
<dbReference type="PANTHER" id="PTHR31057">
    <property type="entry name" value="E3 UFM1-PROTEIN LIGASE 1"/>
    <property type="match status" value="1"/>
</dbReference>
<feature type="domain" description="E3 UFM1-protein ligase 1-like" evidence="3">
    <location>
        <begin position="216"/>
        <end position="345"/>
    </location>
</feature>
<dbReference type="AlphaFoldDB" id="A0AA41V308"/>
<sequence>MMEIIQLSYCLLDCLDYLRCVASFNFVLLLDIFDRMEKETETFILSKAANQQLHVVNEAKGRHESNTYDQSNEVGDESSGVKPGSEKGSKKKRGKTGNTKAAASESVPDISENLPTKSNKKNQRKNKEANVSQVSDKKSGGKSNKVKEDDLNIPDEDWIMEKILTLIPDFEGQGLDDPHTLIRPLATYLRPMLLNSWKERRKTVFTENAEKMKHLLDDLQKKLDEEFLNMQLYEKALDLFEDDPSVSVVLHKHLLRTTATSIVDQLLITLDMHNKLKNGIAVEESQKLESAALSSGDRVSLAKSLDSALSTKALSVVEALEGKRVETFMVALRALVEESGLLLKNIDKKMERTLLHSYRKDLTIQVSNETDPISLLPKVVSLLYLQVHNKALQAPGRAISAAVSRLKEKLEESAHQILLDYHSATVTLLALQSAAPDDEESCASDRIMTKKEFLESLMPKLKGLVLKNTESSSLAEK</sequence>
<evidence type="ECO:0000256" key="1">
    <source>
        <dbReference type="SAM" id="Coils"/>
    </source>
</evidence>